<dbReference type="AlphaFoldDB" id="A0A2A4YJ02"/>
<dbReference type="GO" id="GO:0006260">
    <property type="term" value="P:DNA replication"/>
    <property type="evidence" value="ECO:0007669"/>
    <property type="project" value="InterPro"/>
</dbReference>
<dbReference type="InterPro" id="IPR016136">
    <property type="entry name" value="DNA_helicase_N/primase_C"/>
</dbReference>
<accession>A0A2A4YJ02</accession>
<proteinExistence type="predicted"/>
<evidence type="ECO:0000313" key="1">
    <source>
        <dbReference type="EMBL" id="PCI94796.1"/>
    </source>
</evidence>
<dbReference type="SUPFAM" id="SSF48024">
    <property type="entry name" value="N-terminal domain of DnaB helicase"/>
    <property type="match status" value="1"/>
</dbReference>
<name>A0A2A4YJ02_UNCAE</name>
<evidence type="ECO:0000313" key="2">
    <source>
        <dbReference type="Proteomes" id="UP000217838"/>
    </source>
</evidence>
<dbReference type="Gene3D" id="1.10.860.10">
    <property type="entry name" value="DNAb Helicase, Chain A"/>
    <property type="match status" value="1"/>
</dbReference>
<reference evidence="2" key="1">
    <citation type="submission" date="2017-08" db="EMBL/GenBank/DDBJ databases">
        <title>A dynamic microbial community with high functional redundancy inhabits the cold, oxic subseafloor aquifer.</title>
        <authorList>
            <person name="Tully B.J."/>
            <person name="Wheat C.G."/>
            <person name="Glazer B.T."/>
            <person name="Huber J.A."/>
        </authorList>
    </citation>
    <scope>NUCLEOTIDE SEQUENCE [LARGE SCALE GENOMIC DNA]</scope>
</reference>
<gene>
    <name evidence="1" type="ORF">COB11_03460</name>
</gene>
<dbReference type="InterPro" id="IPR036185">
    <property type="entry name" value="DNA_heli_DnaB-like_N_sf"/>
</dbReference>
<dbReference type="Proteomes" id="UP000217838">
    <property type="component" value="Unassembled WGS sequence"/>
</dbReference>
<dbReference type="EMBL" id="NVUU01000033">
    <property type="protein sequence ID" value="PCI94796.1"/>
    <property type="molecule type" value="Genomic_DNA"/>
</dbReference>
<comment type="caution">
    <text evidence="1">The sequence shown here is derived from an EMBL/GenBank/DDBJ whole genome shotgun (WGS) entry which is preliminary data.</text>
</comment>
<dbReference type="GO" id="GO:0005524">
    <property type="term" value="F:ATP binding"/>
    <property type="evidence" value="ECO:0007669"/>
    <property type="project" value="InterPro"/>
</dbReference>
<dbReference type="GO" id="GO:0003678">
    <property type="term" value="F:DNA helicase activity"/>
    <property type="evidence" value="ECO:0007669"/>
    <property type="project" value="InterPro"/>
</dbReference>
<organism evidence="1 2">
    <name type="scientific">Aerophobetes bacterium</name>
    <dbReference type="NCBI Taxonomy" id="2030807"/>
    <lineage>
        <taxon>Bacteria</taxon>
        <taxon>Candidatus Aerophobota</taxon>
    </lineage>
</organism>
<protein>
    <submittedName>
        <fullName evidence="1">Uncharacterized protein</fullName>
    </submittedName>
</protein>
<sequence length="196" mass="22708">MIHESLRKLAKLLEVPANLIEKENAPVKGTRIRKQGSITKEVIDPNRILETDLLRWVFLFSSNKTLQDLVAKHMLEEDFTVAICRQLFALFMKNHKEGKPLDLLSLGMQLEDAESQLFLSEVLQKRVNSERAEQGLIEVMQRIKERNWLSRREIIKMKIHSGRCSEEEVLELAKEFDILKKSPPKIQVDEPVHDGS</sequence>